<dbReference type="OrthoDB" id="2340043at2"/>
<keyword evidence="4" id="KW-0255">Endonuclease</keyword>
<keyword evidence="2" id="KW-1133">Transmembrane helix</keyword>
<dbReference type="Pfam" id="PF03372">
    <property type="entry name" value="Exo_endo_phos"/>
    <property type="match status" value="1"/>
</dbReference>
<dbReference type="EMBL" id="CP002040">
    <property type="protein sequence ID" value="ADH68938.1"/>
    <property type="molecule type" value="Genomic_DNA"/>
</dbReference>
<proteinExistence type="predicted"/>
<dbReference type="Gene3D" id="3.60.10.10">
    <property type="entry name" value="Endonuclease/exonuclease/phosphatase"/>
    <property type="match status" value="1"/>
</dbReference>
<evidence type="ECO:0000313" key="4">
    <source>
        <dbReference type="EMBL" id="ADH68938.1"/>
    </source>
</evidence>
<evidence type="ECO:0000256" key="1">
    <source>
        <dbReference type="SAM" id="MobiDB-lite"/>
    </source>
</evidence>
<dbReference type="eggNOG" id="COG3021">
    <property type="taxonomic scope" value="Bacteria"/>
</dbReference>
<sequence>MERVQAPGSGTGPAGGGASGASGASGRSPAVTVLVALAAAGLAVFSLLRVLGLERGWPLVPALAFTPYALAAAPLAAVVAGLLRRWGSMAVLTAVTLALAAVVVPRAVPFGVTSAGGPVVRIMTLNTLGGGADAARVVSLVRDREVDVLTLQEVTPDLVRELSAAGLDDLLPHAVDRSDPRGVHGSTVHSALPLTDTGGGEAGHDTFAMPTAVVRLPEDGDGDGEDDVLEVTSVHVPPPLSPAYTASWRGELEGLAEVGDPDTMRVLAGDFNATLDHAALREVLEAGYLSSAAVLGEGLEPTWPVGRAVPGLAIDHVLVHPRMGVDGLEVVEVTGTDHRAVLVEVSLPSPR</sequence>
<accession>D7B4E3</accession>
<feature type="transmembrane region" description="Helical" evidence="2">
    <location>
        <begin position="30"/>
        <end position="51"/>
    </location>
</feature>
<gene>
    <name evidence="4" type="ordered locus">Ndas_3537</name>
</gene>
<evidence type="ECO:0000259" key="3">
    <source>
        <dbReference type="Pfam" id="PF03372"/>
    </source>
</evidence>
<feature type="transmembrane region" description="Helical" evidence="2">
    <location>
        <begin position="90"/>
        <end position="108"/>
    </location>
</feature>
<dbReference type="KEGG" id="nda:Ndas_3537"/>
<keyword evidence="2" id="KW-0812">Transmembrane</keyword>
<dbReference type="GO" id="GO:0004519">
    <property type="term" value="F:endonuclease activity"/>
    <property type="evidence" value="ECO:0007669"/>
    <property type="project" value="UniProtKB-KW"/>
</dbReference>
<reference evidence="4 5" key="1">
    <citation type="journal article" date="2010" name="Stand. Genomic Sci.">
        <title>Complete genome sequence of Nocardiopsis dassonvillei type strain (IMRU 509).</title>
        <authorList>
            <person name="Sun H."/>
            <person name="Lapidus A."/>
            <person name="Nolan M."/>
            <person name="Lucas S."/>
            <person name="Del Rio T.G."/>
            <person name="Tice H."/>
            <person name="Cheng J.F."/>
            <person name="Tapia R."/>
            <person name="Han C."/>
            <person name="Goodwin L."/>
            <person name="Pitluck S."/>
            <person name="Pagani I."/>
            <person name="Ivanova N."/>
            <person name="Mavromatis K."/>
            <person name="Mikhailova N."/>
            <person name="Pati A."/>
            <person name="Chen A."/>
            <person name="Palaniappan K."/>
            <person name="Land M."/>
            <person name="Hauser L."/>
            <person name="Chang Y.J."/>
            <person name="Jeffries C.D."/>
            <person name="Djao O.D."/>
            <person name="Rohde M."/>
            <person name="Sikorski J."/>
            <person name="Goker M."/>
            <person name="Woyke T."/>
            <person name="Bristow J."/>
            <person name="Eisen J.A."/>
            <person name="Markowitz V."/>
            <person name="Hugenholtz P."/>
            <person name="Kyrpides N.C."/>
            <person name="Klenk H.P."/>
        </authorList>
    </citation>
    <scope>NUCLEOTIDE SEQUENCE [LARGE SCALE GENOMIC DNA]</scope>
    <source>
        <strain evidence="5">ATCC 23218 / DSM 43111 / CIP 107115 / JCM 7437 / KCTC 9190 / NBRC 14626 / NCTC 10488 / NRRL B-5397 / IMRU 509</strain>
    </source>
</reference>
<feature type="domain" description="Endonuclease/exonuclease/phosphatase" evidence="3">
    <location>
        <begin position="123"/>
        <end position="338"/>
    </location>
</feature>
<keyword evidence="4" id="KW-0540">Nuclease</keyword>
<dbReference type="RefSeq" id="WP_013154545.1">
    <property type="nucleotide sequence ID" value="NC_014210.1"/>
</dbReference>
<name>D7B4E3_NOCDD</name>
<evidence type="ECO:0000313" key="5">
    <source>
        <dbReference type="Proteomes" id="UP000002219"/>
    </source>
</evidence>
<dbReference type="GeneID" id="91486092"/>
<keyword evidence="4" id="KW-0378">Hydrolase</keyword>
<dbReference type="InterPro" id="IPR036691">
    <property type="entry name" value="Endo/exonu/phosph_ase_sf"/>
</dbReference>
<organism evidence="4 5">
    <name type="scientific">Nocardiopsis dassonvillei (strain ATCC 23218 / DSM 43111 / CIP 107115 / JCM 7437 / KCTC 9190 / NBRC 14626 / NCTC 10488 / NRRL B-5397 / IMRU 509)</name>
    <name type="common">Actinomadura dassonvillei</name>
    <dbReference type="NCBI Taxonomy" id="446468"/>
    <lineage>
        <taxon>Bacteria</taxon>
        <taxon>Bacillati</taxon>
        <taxon>Actinomycetota</taxon>
        <taxon>Actinomycetes</taxon>
        <taxon>Streptosporangiales</taxon>
        <taxon>Nocardiopsidaceae</taxon>
        <taxon>Nocardiopsis</taxon>
    </lineage>
</organism>
<keyword evidence="5" id="KW-1185">Reference proteome</keyword>
<evidence type="ECO:0000256" key="2">
    <source>
        <dbReference type="SAM" id="Phobius"/>
    </source>
</evidence>
<dbReference type="Proteomes" id="UP000002219">
    <property type="component" value="Chromosome 1"/>
</dbReference>
<feature type="transmembrane region" description="Helical" evidence="2">
    <location>
        <begin position="63"/>
        <end position="83"/>
    </location>
</feature>
<feature type="region of interest" description="Disordered" evidence="1">
    <location>
        <begin position="181"/>
        <end position="201"/>
    </location>
</feature>
<dbReference type="SUPFAM" id="SSF56219">
    <property type="entry name" value="DNase I-like"/>
    <property type="match status" value="1"/>
</dbReference>
<feature type="compositionally biased region" description="Gly residues" evidence="1">
    <location>
        <begin position="9"/>
        <end position="20"/>
    </location>
</feature>
<dbReference type="HOGENOM" id="CLU_052333_1_0_11"/>
<dbReference type="InterPro" id="IPR005135">
    <property type="entry name" value="Endo/exonuclease/phosphatase"/>
</dbReference>
<dbReference type="STRING" id="446468.Ndas_3537"/>
<protein>
    <submittedName>
        <fullName evidence="4">Endonuclease/exonuclease/phosphatase</fullName>
    </submittedName>
</protein>
<feature type="region of interest" description="Disordered" evidence="1">
    <location>
        <begin position="1"/>
        <end position="25"/>
    </location>
</feature>
<keyword evidence="2" id="KW-0472">Membrane</keyword>
<dbReference type="AlphaFoldDB" id="D7B4E3"/>